<organism evidence="3 4">
    <name type="scientific">Oryctolagus cuniculus</name>
    <name type="common">Rabbit</name>
    <dbReference type="NCBI Taxonomy" id="9986"/>
    <lineage>
        <taxon>Eukaryota</taxon>
        <taxon>Metazoa</taxon>
        <taxon>Chordata</taxon>
        <taxon>Craniata</taxon>
        <taxon>Vertebrata</taxon>
        <taxon>Euteleostomi</taxon>
        <taxon>Mammalia</taxon>
        <taxon>Eutheria</taxon>
        <taxon>Euarchontoglires</taxon>
        <taxon>Glires</taxon>
        <taxon>Lagomorpha</taxon>
        <taxon>Leporidae</taxon>
        <taxon>Oryctolagus</taxon>
    </lineage>
</organism>
<reference evidence="3" key="2">
    <citation type="submission" date="2025-08" db="UniProtKB">
        <authorList>
            <consortium name="Ensembl"/>
        </authorList>
    </citation>
    <scope>IDENTIFICATION</scope>
    <source>
        <strain evidence="3">Thorbecke</strain>
    </source>
</reference>
<dbReference type="Gene3D" id="1.25.40.10">
    <property type="entry name" value="Tetratricopeptide repeat domain"/>
    <property type="match status" value="4"/>
</dbReference>
<feature type="compositionally biased region" description="Basic and acidic residues" evidence="2">
    <location>
        <begin position="535"/>
        <end position="566"/>
    </location>
</feature>
<evidence type="ECO:0008006" key="5">
    <source>
        <dbReference type="Google" id="ProtNLM"/>
    </source>
</evidence>
<dbReference type="STRING" id="9986.ENSOCUP00000005968"/>
<accession>G1SRY6</accession>
<dbReference type="InterPro" id="IPR011990">
    <property type="entry name" value="TPR-like_helical_dom_sf"/>
</dbReference>
<dbReference type="Ensembl" id="ENSOCUT00000006901.4">
    <property type="protein sequence ID" value="ENSOCUP00000005968.4"/>
    <property type="gene ID" value="ENSOCUG00000006897.4"/>
</dbReference>
<dbReference type="Proteomes" id="UP000001811">
    <property type="component" value="Unplaced"/>
</dbReference>
<dbReference type="Bgee" id="ENSOCUG00000006897">
    <property type="expression patterns" value="Expressed in testis and 5 other cell types or tissues"/>
</dbReference>
<feature type="region of interest" description="Disordered" evidence="2">
    <location>
        <begin position="535"/>
        <end position="606"/>
    </location>
</feature>
<dbReference type="PROSITE" id="PS50005">
    <property type="entry name" value="TPR"/>
    <property type="match status" value="3"/>
</dbReference>
<dbReference type="FunCoup" id="G1SRY6">
    <property type="interactions" value="26"/>
</dbReference>
<reference evidence="3 4" key="1">
    <citation type="journal article" date="2011" name="Nature">
        <title>A high-resolution map of human evolutionary constraint using 29 mammals.</title>
        <authorList>
            <person name="Lindblad-Toh K."/>
            <person name="Garber M."/>
            <person name="Zuk O."/>
            <person name="Lin M.F."/>
            <person name="Parker B.J."/>
            <person name="Washietl S."/>
            <person name="Kheradpour P."/>
            <person name="Ernst J."/>
            <person name="Jordan G."/>
            <person name="Mauceli E."/>
            <person name="Ward L.D."/>
            <person name="Lowe C.B."/>
            <person name="Holloway A.K."/>
            <person name="Clamp M."/>
            <person name="Gnerre S."/>
            <person name="Alfoldi J."/>
            <person name="Beal K."/>
            <person name="Chang J."/>
            <person name="Clawson H."/>
            <person name="Cuff J."/>
            <person name="Di Palma F."/>
            <person name="Fitzgerald S."/>
            <person name="Flicek P."/>
            <person name="Guttman M."/>
            <person name="Hubisz M.J."/>
            <person name="Jaffe D.B."/>
            <person name="Jungreis I."/>
            <person name="Kent W.J."/>
            <person name="Kostka D."/>
            <person name="Lara M."/>
            <person name="Martins A.L."/>
            <person name="Massingham T."/>
            <person name="Moltke I."/>
            <person name="Raney B.J."/>
            <person name="Rasmussen M.D."/>
            <person name="Robinson J."/>
            <person name="Stark A."/>
            <person name="Vilella A.J."/>
            <person name="Wen J."/>
            <person name="Xie X."/>
            <person name="Zody M.C."/>
            <person name="Baldwin J."/>
            <person name="Bloom T."/>
            <person name="Chin C.W."/>
            <person name="Heiman D."/>
            <person name="Nicol R."/>
            <person name="Nusbaum C."/>
            <person name="Young S."/>
            <person name="Wilkinson J."/>
            <person name="Worley K.C."/>
            <person name="Kovar C.L."/>
            <person name="Muzny D.M."/>
            <person name="Gibbs R.A."/>
            <person name="Cree A."/>
            <person name="Dihn H.H."/>
            <person name="Fowler G."/>
            <person name="Jhangiani S."/>
            <person name="Joshi V."/>
            <person name="Lee S."/>
            <person name="Lewis L.R."/>
            <person name="Nazareth L.V."/>
            <person name="Okwuonu G."/>
            <person name="Santibanez J."/>
            <person name="Warren W.C."/>
            <person name="Mardis E.R."/>
            <person name="Weinstock G.M."/>
            <person name="Wilson R.K."/>
            <person name="Delehaunty K."/>
            <person name="Dooling D."/>
            <person name="Fronik C."/>
            <person name="Fulton L."/>
            <person name="Fulton B."/>
            <person name="Graves T."/>
            <person name="Minx P."/>
            <person name="Sodergren E."/>
            <person name="Birney E."/>
            <person name="Margulies E.H."/>
            <person name="Herrero J."/>
            <person name="Green E.D."/>
            <person name="Haussler D."/>
            <person name="Siepel A."/>
            <person name="Goldman N."/>
            <person name="Pollard K.S."/>
            <person name="Pedersen J.S."/>
            <person name="Lander E.S."/>
            <person name="Kellis M."/>
        </authorList>
    </citation>
    <scope>NUCLEOTIDE SEQUENCE [LARGE SCALE GENOMIC DNA]</scope>
    <source>
        <strain evidence="4">Thorbecke</strain>
    </source>
</reference>
<dbReference type="PANTHER" id="PTHR45153">
    <property type="entry name" value="TETRATRICOPEPTIDE REPEAT PROTEIN 16"/>
    <property type="match status" value="1"/>
</dbReference>
<dbReference type="SMART" id="SM00028">
    <property type="entry name" value="TPR"/>
    <property type="match status" value="7"/>
</dbReference>
<evidence type="ECO:0000313" key="3">
    <source>
        <dbReference type="Ensembl" id="ENSOCUP00000005968.4"/>
    </source>
</evidence>
<dbReference type="InParanoid" id="G1SRY6"/>
<dbReference type="eggNOG" id="KOG1124">
    <property type="taxonomic scope" value="Eukaryota"/>
</dbReference>
<feature type="repeat" description="TPR" evidence="1">
    <location>
        <begin position="103"/>
        <end position="136"/>
    </location>
</feature>
<dbReference type="Pfam" id="PF13432">
    <property type="entry name" value="TPR_16"/>
    <property type="match status" value="1"/>
</dbReference>
<evidence type="ECO:0000313" key="4">
    <source>
        <dbReference type="Proteomes" id="UP000001811"/>
    </source>
</evidence>
<keyword evidence="1" id="KW-0802">TPR repeat</keyword>
<dbReference type="GeneTree" id="ENSGT00390000004550"/>
<dbReference type="AlphaFoldDB" id="G1SRY6"/>
<dbReference type="InterPro" id="IPR019734">
    <property type="entry name" value="TPR_rpt"/>
</dbReference>
<dbReference type="PaxDb" id="9986-ENSOCUP00000005968"/>
<dbReference type="PANTHER" id="PTHR45153:SF1">
    <property type="entry name" value="TETRATRICOPEPTIDE REPEAT PROTEIN 16"/>
    <property type="match status" value="1"/>
</dbReference>
<dbReference type="SUPFAM" id="SSF48452">
    <property type="entry name" value="TPR-like"/>
    <property type="match status" value="2"/>
</dbReference>
<dbReference type="HOGENOM" id="CLU_017316_1_0_1"/>
<feature type="repeat" description="TPR" evidence="1">
    <location>
        <begin position="293"/>
        <end position="326"/>
    </location>
</feature>
<reference evidence="3" key="3">
    <citation type="submission" date="2025-09" db="UniProtKB">
        <authorList>
            <consortium name="Ensembl"/>
        </authorList>
    </citation>
    <scope>IDENTIFICATION</scope>
    <source>
        <strain evidence="3">Thorbecke</strain>
    </source>
</reference>
<keyword evidence="4" id="KW-1185">Reference proteome</keyword>
<evidence type="ECO:0000256" key="2">
    <source>
        <dbReference type="SAM" id="MobiDB-lite"/>
    </source>
</evidence>
<name>G1SRY6_RABIT</name>
<proteinExistence type="predicted"/>
<evidence type="ECO:0000256" key="1">
    <source>
        <dbReference type="PROSITE-ProRule" id="PRU00339"/>
    </source>
</evidence>
<protein>
    <recommendedName>
        <fullName evidence="5">Tetratricopeptide repeat domain 16</fullName>
    </recommendedName>
</protein>
<sequence length="700" mass="77674">VGTVPPLCRVPGAVSLRPAPLAASQTVQKPWVIPAPKGNVQRVFGTSQVFHVSKETRPKVAGVSVPFKVREYYYRGQRCLQQEDWELAVLFCSRALHLDSELVDFYALRAEAYIQLCDFSSAAQNLRRAYSAQPENAVYLERLTFVLYLQGQCLYEQCDFLDALNIFSQASELQPEKPCFRYRCMACLLALKRHHDCLNLATKEVQQGTSNADVYVLRARLYNSFQKPSLCYRDLHSALLLNPKHVQAKLLLKTMVQQAQQARQDAGILAVQGKLQHALLCISCAIENNPLDPSFFLFRGTMYRRLGQFDAAVEDFLKALDMVPSSLQDVVRPAQRQLLLTYNDFAVHCYMQGAYQEGVLLLNKALKDEQQEKGLYINRVGDCLVLPRSSVAPTWAPHGGLGPPVSCRQFQKAEDHFSAAIQHNPQQAQYYLYRAKSRQLLQDVFGARQDLATALLLNPKLPKLVPMMTNLFPGMSMEDVLGSQIGHLAKMQLERLVESSQQPSSLQGIVGVRELERQKAQALSLSWMRERSLAATAEEPKAVPEDLKVEPPRTVEEAKGPEEEKATVSGPRGLGLALPSGQLPPRGAPGGQSLETGSSHAGLPRPAARTHPLAQTFLNSEIFFYKHHVGYNVNPTCGPGPSEQTPRPGSAPLLPGGPQARLDPRPTSPNSTCEFGLFFKEMAALLVAFLKEFMGNGTQR</sequence>
<feature type="repeat" description="TPR" evidence="1">
    <location>
        <begin position="144"/>
        <end position="177"/>
    </location>
</feature>
<feature type="region of interest" description="Disordered" evidence="2">
    <location>
        <begin position="635"/>
        <end position="669"/>
    </location>
</feature>